<dbReference type="Pfam" id="PF01593">
    <property type="entry name" value="Amino_oxidase"/>
    <property type="match status" value="1"/>
</dbReference>
<evidence type="ECO:0000313" key="4">
    <source>
        <dbReference type="Proteomes" id="UP000198862"/>
    </source>
</evidence>
<organism evidence="3 4">
    <name type="scientific">Pseudoalteromonas denitrificans DSM 6059</name>
    <dbReference type="NCBI Taxonomy" id="1123010"/>
    <lineage>
        <taxon>Bacteria</taxon>
        <taxon>Pseudomonadati</taxon>
        <taxon>Pseudomonadota</taxon>
        <taxon>Gammaproteobacteria</taxon>
        <taxon>Alteromonadales</taxon>
        <taxon>Pseudoalteromonadaceae</taxon>
        <taxon>Pseudoalteromonas</taxon>
    </lineage>
</organism>
<accession>A0A1I1HM68</accession>
<dbReference type="OrthoDB" id="9774675at2"/>
<evidence type="ECO:0000259" key="2">
    <source>
        <dbReference type="Pfam" id="PF01593"/>
    </source>
</evidence>
<evidence type="ECO:0000256" key="1">
    <source>
        <dbReference type="ARBA" id="ARBA00006046"/>
    </source>
</evidence>
<evidence type="ECO:0000313" key="3">
    <source>
        <dbReference type="EMBL" id="SFC24662.1"/>
    </source>
</evidence>
<dbReference type="InterPro" id="IPR036188">
    <property type="entry name" value="FAD/NAD-bd_sf"/>
</dbReference>
<dbReference type="SUPFAM" id="SSF51905">
    <property type="entry name" value="FAD/NAD(P)-binding domain"/>
    <property type="match status" value="1"/>
</dbReference>
<dbReference type="PANTHER" id="PTHR43734">
    <property type="entry name" value="PHYTOENE DESATURASE"/>
    <property type="match status" value="1"/>
</dbReference>
<dbReference type="PANTHER" id="PTHR43734:SF1">
    <property type="entry name" value="PHYTOENE DESATURASE"/>
    <property type="match status" value="1"/>
</dbReference>
<feature type="domain" description="Amine oxidase" evidence="2">
    <location>
        <begin position="12"/>
        <end position="290"/>
    </location>
</feature>
<dbReference type="Gene3D" id="3.50.50.60">
    <property type="entry name" value="FAD/NAD(P)-binding domain"/>
    <property type="match status" value="1"/>
</dbReference>
<comment type="similarity">
    <text evidence="1">Belongs to the carotenoid/retinoid oxidoreductase family.</text>
</comment>
<dbReference type="EMBL" id="FOLO01000006">
    <property type="protein sequence ID" value="SFC24662.1"/>
    <property type="molecule type" value="Genomic_DNA"/>
</dbReference>
<gene>
    <name evidence="3" type="ORF">SAMN02745724_01250</name>
</gene>
<dbReference type="InterPro" id="IPR002937">
    <property type="entry name" value="Amino_oxidase"/>
</dbReference>
<dbReference type="GO" id="GO:0016491">
    <property type="term" value="F:oxidoreductase activity"/>
    <property type="evidence" value="ECO:0007669"/>
    <property type="project" value="InterPro"/>
</dbReference>
<dbReference type="AlphaFoldDB" id="A0A1I1HM68"/>
<reference evidence="3 4" key="1">
    <citation type="submission" date="2016-10" db="EMBL/GenBank/DDBJ databases">
        <authorList>
            <person name="de Groot N.N."/>
        </authorList>
    </citation>
    <scope>NUCLEOTIDE SEQUENCE [LARGE SCALE GENOMIC DNA]</scope>
    <source>
        <strain evidence="3 4">DSM 6059</strain>
    </source>
</reference>
<name>A0A1I1HM68_9GAMM</name>
<sequence>MEWVIAGGGFKGILAATILLKKGQKVTLIEKSNALGGVMRGIEWGKYHLDLGCQIFDNSSSEITSYLFDLMQQNIRKVDVNYAGMTKGCKSENYTVPDLTLCKVDFNIIKKELKEIASKPDIKKNETLSDYLDNRFGLYAAKFLKEAAYKKLQYDPTKLDATAASLLFFDRVKLFDEKTSIKLKEQKFYDERLAVFTNNDAMQFYSEAAKFYPFRNFYPDNGGMRQFCDGALEYLKEQGAKLIFEQSIESISKDQIQLKNGDLKKVDRLIWAAELDVLESILFDENSLKQFIHPVPMVVVYFEVPVKNIGSYTYFHDHTPEQLIFRASAPGLYSGQVIDGKSYICCEVPTHLNSNIWLNAKAYINTIWQEACNLKICSGEMPSTYKLLQAPITFKLPLVGYQKKFEKIQQKILKDHSNIICIDPVQTSLTDIASNILKELES</sequence>
<dbReference type="Proteomes" id="UP000198862">
    <property type="component" value="Unassembled WGS sequence"/>
</dbReference>
<protein>
    <submittedName>
        <fullName evidence="3">Flavin containing amine oxidoreductase</fullName>
    </submittedName>
</protein>
<dbReference type="RefSeq" id="WP_091981714.1">
    <property type="nucleotide sequence ID" value="NZ_FOLO01000006.1"/>
</dbReference>
<proteinExistence type="inferred from homology"/>
<keyword evidence="4" id="KW-1185">Reference proteome</keyword>
<dbReference type="STRING" id="1123010.SAMN02745724_01250"/>